<reference evidence="8 9" key="1">
    <citation type="submission" date="2021-03" db="EMBL/GenBank/DDBJ databases">
        <title>Sequencing the genomes of 1000 actinobacteria strains.</title>
        <authorList>
            <person name="Klenk H.-P."/>
        </authorList>
    </citation>
    <scope>NUCLEOTIDE SEQUENCE [LARGE SCALE GENOMIC DNA]</scope>
    <source>
        <strain evidence="8 9">DSM 40843</strain>
    </source>
</reference>
<keyword evidence="4 7" id="KW-0812">Transmembrane</keyword>
<dbReference type="InterPro" id="IPR051907">
    <property type="entry name" value="DoxX-like_oxidoreductase"/>
</dbReference>
<keyword evidence="5 7" id="KW-1133">Transmembrane helix</keyword>
<evidence type="ECO:0000256" key="5">
    <source>
        <dbReference type="ARBA" id="ARBA00022989"/>
    </source>
</evidence>
<feature type="transmembrane region" description="Helical" evidence="7">
    <location>
        <begin position="15"/>
        <end position="40"/>
    </location>
</feature>
<comment type="subcellular location">
    <subcellularLocation>
        <location evidence="1">Cell membrane</location>
        <topology evidence="1">Multi-pass membrane protein</topology>
    </subcellularLocation>
</comment>
<dbReference type="EMBL" id="JAGINS010000001">
    <property type="protein sequence ID" value="MBP2361603.1"/>
    <property type="molecule type" value="Genomic_DNA"/>
</dbReference>
<keyword evidence="3" id="KW-1003">Cell membrane</keyword>
<dbReference type="GeneID" id="97342267"/>
<accession>A0ABS4VCF5</accession>
<evidence type="ECO:0000256" key="1">
    <source>
        <dbReference type="ARBA" id="ARBA00004651"/>
    </source>
</evidence>
<organism evidence="8 9">
    <name type="scientific">Streptomyces clavifer</name>
    <dbReference type="NCBI Taxonomy" id="68188"/>
    <lineage>
        <taxon>Bacteria</taxon>
        <taxon>Bacillati</taxon>
        <taxon>Actinomycetota</taxon>
        <taxon>Actinomycetes</taxon>
        <taxon>Kitasatosporales</taxon>
        <taxon>Streptomycetaceae</taxon>
        <taxon>Streptomyces</taxon>
    </lineage>
</organism>
<dbReference type="PANTHER" id="PTHR33452:SF4">
    <property type="entry name" value="BLL4328 PROTEIN"/>
    <property type="match status" value="1"/>
</dbReference>
<gene>
    <name evidence="8" type="ORF">JOF59_004003</name>
</gene>
<dbReference type="RefSeq" id="WP_124282514.1">
    <property type="nucleotide sequence ID" value="NZ_BMWJ01000003.1"/>
</dbReference>
<proteinExistence type="inferred from homology"/>
<comment type="caution">
    <text evidence="8">The sequence shown here is derived from an EMBL/GenBank/DDBJ whole genome shotgun (WGS) entry which is preliminary data.</text>
</comment>
<evidence type="ECO:0000256" key="2">
    <source>
        <dbReference type="ARBA" id="ARBA00006679"/>
    </source>
</evidence>
<keyword evidence="9" id="KW-1185">Reference proteome</keyword>
<evidence type="ECO:0000313" key="9">
    <source>
        <dbReference type="Proteomes" id="UP001519311"/>
    </source>
</evidence>
<evidence type="ECO:0000256" key="4">
    <source>
        <dbReference type="ARBA" id="ARBA00022692"/>
    </source>
</evidence>
<dbReference type="PANTHER" id="PTHR33452">
    <property type="entry name" value="OXIDOREDUCTASE CATD-RELATED"/>
    <property type="match status" value="1"/>
</dbReference>
<evidence type="ECO:0000256" key="6">
    <source>
        <dbReference type="ARBA" id="ARBA00023136"/>
    </source>
</evidence>
<sequence>MFIRLDKAQPYALGLFRAVIGFLFACHGAASLFGVLGGAMGGGTVPAGTWPGWYAAVIQLVGGTLVALGLGTRLAAFIASGSMAYAYFKVHQPESLFPLQNGGEASALFCWAFLLLVFTGPGALAVDRLFSSRARSTHEGEPRREKASAVSV</sequence>
<keyword evidence="6 7" id="KW-0472">Membrane</keyword>
<protein>
    <submittedName>
        <fullName evidence="8">Oxidoreductase</fullName>
    </submittedName>
</protein>
<evidence type="ECO:0000313" key="8">
    <source>
        <dbReference type="EMBL" id="MBP2361603.1"/>
    </source>
</evidence>
<dbReference type="Proteomes" id="UP001519311">
    <property type="component" value="Unassembled WGS sequence"/>
</dbReference>
<feature type="transmembrane region" description="Helical" evidence="7">
    <location>
        <begin position="105"/>
        <end position="126"/>
    </location>
</feature>
<evidence type="ECO:0000256" key="3">
    <source>
        <dbReference type="ARBA" id="ARBA00022475"/>
    </source>
</evidence>
<dbReference type="InterPro" id="IPR032808">
    <property type="entry name" value="DoxX"/>
</dbReference>
<feature type="transmembrane region" description="Helical" evidence="7">
    <location>
        <begin position="52"/>
        <end position="85"/>
    </location>
</feature>
<comment type="similarity">
    <text evidence="2">Belongs to the DoxX family.</text>
</comment>
<dbReference type="Pfam" id="PF07681">
    <property type="entry name" value="DoxX"/>
    <property type="match status" value="1"/>
</dbReference>
<evidence type="ECO:0000256" key="7">
    <source>
        <dbReference type="SAM" id="Phobius"/>
    </source>
</evidence>
<name>A0ABS4VCF5_9ACTN</name>